<dbReference type="RefSeq" id="WP_320319081.1">
    <property type="nucleotide sequence ID" value="NZ_JAVIIX010000037.1"/>
</dbReference>
<keyword evidence="3" id="KW-0804">Transcription</keyword>
<dbReference type="PANTHER" id="PTHR33164">
    <property type="entry name" value="TRANSCRIPTIONAL REGULATOR, MARR FAMILY"/>
    <property type="match status" value="1"/>
</dbReference>
<gene>
    <name evidence="5" type="ORF">RFM27_31930</name>
</gene>
<dbReference type="PANTHER" id="PTHR33164:SF64">
    <property type="entry name" value="TRANSCRIPTIONAL REGULATOR SLYA"/>
    <property type="match status" value="1"/>
</dbReference>
<reference evidence="5 6" key="1">
    <citation type="submission" date="2023-08" db="EMBL/GenBank/DDBJ databases">
        <title>Implementing the SeqCode for naming new Mesorhizobium species isolated from Vachellia karroo root nodules.</title>
        <authorList>
            <person name="Van Lill M."/>
        </authorList>
    </citation>
    <scope>NUCLEOTIDE SEQUENCE [LARGE SCALE GENOMIC DNA]</scope>
    <source>
        <strain evidence="5 6">VK23A</strain>
    </source>
</reference>
<evidence type="ECO:0000256" key="3">
    <source>
        <dbReference type="ARBA" id="ARBA00023163"/>
    </source>
</evidence>
<dbReference type="SMART" id="SM00347">
    <property type="entry name" value="HTH_MARR"/>
    <property type="match status" value="1"/>
</dbReference>
<evidence type="ECO:0000256" key="2">
    <source>
        <dbReference type="ARBA" id="ARBA00023125"/>
    </source>
</evidence>
<dbReference type="EMBL" id="JAVIIZ010000039">
    <property type="protein sequence ID" value="MDX8476679.1"/>
    <property type="molecule type" value="Genomic_DNA"/>
</dbReference>
<dbReference type="InterPro" id="IPR039422">
    <property type="entry name" value="MarR/SlyA-like"/>
</dbReference>
<name>A0ABU4XSX3_9HYPH</name>
<evidence type="ECO:0000256" key="1">
    <source>
        <dbReference type="ARBA" id="ARBA00023015"/>
    </source>
</evidence>
<dbReference type="PRINTS" id="PR00598">
    <property type="entry name" value="HTHMARR"/>
</dbReference>
<organism evidence="5 6">
    <name type="scientific">Mesorhizobium dulcispinae</name>
    <dbReference type="NCBI Taxonomy" id="3072316"/>
    <lineage>
        <taxon>Bacteria</taxon>
        <taxon>Pseudomonadati</taxon>
        <taxon>Pseudomonadota</taxon>
        <taxon>Alphaproteobacteria</taxon>
        <taxon>Hyphomicrobiales</taxon>
        <taxon>Phyllobacteriaceae</taxon>
        <taxon>Mesorhizobium</taxon>
    </lineage>
</organism>
<evidence type="ECO:0000313" key="6">
    <source>
        <dbReference type="Proteomes" id="UP001271780"/>
    </source>
</evidence>
<dbReference type="SUPFAM" id="SSF46785">
    <property type="entry name" value="Winged helix' DNA-binding domain"/>
    <property type="match status" value="1"/>
</dbReference>
<proteinExistence type="predicted"/>
<dbReference type="InterPro" id="IPR036388">
    <property type="entry name" value="WH-like_DNA-bd_sf"/>
</dbReference>
<dbReference type="InterPro" id="IPR000835">
    <property type="entry name" value="HTH_MarR-typ"/>
</dbReference>
<dbReference type="PROSITE" id="PS50995">
    <property type="entry name" value="HTH_MARR_2"/>
    <property type="match status" value="1"/>
</dbReference>
<keyword evidence="6" id="KW-1185">Reference proteome</keyword>
<keyword evidence="1" id="KW-0805">Transcription regulation</keyword>
<dbReference type="Pfam" id="PF12802">
    <property type="entry name" value="MarR_2"/>
    <property type="match status" value="1"/>
</dbReference>
<sequence length="154" mass="17120">MADIEALHRELIAELIRADRRWRSIAEHAFLPLDISEPRAAPLLWIGRLGGGVWQSTVANKIGIRAPTLAQLISQLEAQGLVERRSDASDGRAKTLWLTEQGAELVAKLEERLNGLRAEILAKFDPAEIATTLQVLKALGTKPSKKARRFQARR</sequence>
<dbReference type="Proteomes" id="UP001271780">
    <property type="component" value="Unassembled WGS sequence"/>
</dbReference>
<protein>
    <submittedName>
        <fullName evidence="5">MarR family transcriptional regulator</fullName>
    </submittedName>
</protein>
<evidence type="ECO:0000259" key="4">
    <source>
        <dbReference type="PROSITE" id="PS50995"/>
    </source>
</evidence>
<accession>A0ABU4XSX3</accession>
<dbReference type="InterPro" id="IPR036390">
    <property type="entry name" value="WH_DNA-bd_sf"/>
</dbReference>
<dbReference type="Gene3D" id="1.10.10.10">
    <property type="entry name" value="Winged helix-like DNA-binding domain superfamily/Winged helix DNA-binding domain"/>
    <property type="match status" value="1"/>
</dbReference>
<evidence type="ECO:0000313" key="5">
    <source>
        <dbReference type="EMBL" id="MDX8476679.1"/>
    </source>
</evidence>
<comment type="caution">
    <text evidence="5">The sequence shown here is derived from an EMBL/GenBank/DDBJ whole genome shotgun (WGS) entry which is preliminary data.</text>
</comment>
<keyword evidence="2" id="KW-0238">DNA-binding</keyword>
<feature type="domain" description="HTH marR-type" evidence="4">
    <location>
        <begin position="8"/>
        <end position="141"/>
    </location>
</feature>